<proteinExistence type="predicted"/>
<sequence>MEKKVEAERRKSPKASLHLHFNDAEQREFQPNKRILGEDANDAEGTVIQRDILRDLRRSGRYFDGYEVS</sequence>
<name>A0ABD0V014_DENTH</name>
<dbReference type="AlphaFoldDB" id="A0ABD0V014"/>
<reference evidence="1 2" key="1">
    <citation type="journal article" date="2024" name="Plant Biotechnol. J.">
        <title>Dendrobium thyrsiflorum genome and its molecular insights into genes involved in important horticultural traits.</title>
        <authorList>
            <person name="Chen B."/>
            <person name="Wang J.Y."/>
            <person name="Zheng P.J."/>
            <person name="Li K.L."/>
            <person name="Liang Y.M."/>
            <person name="Chen X.F."/>
            <person name="Zhang C."/>
            <person name="Zhao X."/>
            <person name="He X."/>
            <person name="Zhang G.Q."/>
            <person name="Liu Z.J."/>
            <person name="Xu Q."/>
        </authorList>
    </citation>
    <scope>NUCLEOTIDE SEQUENCE [LARGE SCALE GENOMIC DNA]</scope>
    <source>
        <strain evidence="1">GZMU011</strain>
    </source>
</reference>
<protein>
    <submittedName>
        <fullName evidence="1">Uncharacterized protein</fullName>
    </submittedName>
</protein>
<gene>
    <name evidence="1" type="ORF">M5K25_010190</name>
</gene>
<keyword evidence="2" id="KW-1185">Reference proteome</keyword>
<evidence type="ECO:0000313" key="2">
    <source>
        <dbReference type="Proteomes" id="UP001552299"/>
    </source>
</evidence>
<dbReference type="EMBL" id="JANQDX010000009">
    <property type="protein sequence ID" value="KAL0918196.1"/>
    <property type="molecule type" value="Genomic_DNA"/>
</dbReference>
<dbReference type="Proteomes" id="UP001552299">
    <property type="component" value="Unassembled WGS sequence"/>
</dbReference>
<accession>A0ABD0V014</accession>
<evidence type="ECO:0000313" key="1">
    <source>
        <dbReference type="EMBL" id="KAL0918196.1"/>
    </source>
</evidence>
<comment type="caution">
    <text evidence="1">The sequence shown here is derived from an EMBL/GenBank/DDBJ whole genome shotgun (WGS) entry which is preliminary data.</text>
</comment>
<organism evidence="1 2">
    <name type="scientific">Dendrobium thyrsiflorum</name>
    <name type="common">Pinecone-like raceme dendrobium</name>
    <name type="synonym">Orchid</name>
    <dbReference type="NCBI Taxonomy" id="117978"/>
    <lineage>
        <taxon>Eukaryota</taxon>
        <taxon>Viridiplantae</taxon>
        <taxon>Streptophyta</taxon>
        <taxon>Embryophyta</taxon>
        <taxon>Tracheophyta</taxon>
        <taxon>Spermatophyta</taxon>
        <taxon>Magnoliopsida</taxon>
        <taxon>Liliopsida</taxon>
        <taxon>Asparagales</taxon>
        <taxon>Orchidaceae</taxon>
        <taxon>Epidendroideae</taxon>
        <taxon>Malaxideae</taxon>
        <taxon>Dendrobiinae</taxon>
        <taxon>Dendrobium</taxon>
    </lineage>
</organism>